<organism evidence="1">
    <name type="scientific">Micromonas pusilla</name>
    <name type="common">Picoplanktonic green alga</name>
    <name type="synonym">Chromulina pusilla</name>
    <dbReference type="NCBI Taxonomy" id="38833"/>
    <lineage>
        <taxon>Eukaryota</taxon>
        <taxon>Viridiplantae</taxon>
        <taxon>Chlorophyta</taxon>
        <taxon>Mamiellophyceae</taxon>
        <taxon>Mamiellales</taxon>
        <taxon>Mamiellaceae</taxon>
        <taxon>Micromonas</taxon>
    </lineage>
</organism>
<evidence type="ECO:0000313" key="1">
    <source>
        <dbReference type="EMBL" id="CAD8523878.1"/>
    </source>
</evidence>
<accession>A0A7S0IJQ0</accession>
<proteinExistence type="predicted"/>
<dbReference type="AlphaFoldDB" id="A0A7S0IJQ0"/>
<dbReference type="EMBL" id="HBEQ01012986">
    <property type="protein sequence ID" value="CAD8523878.1"/>
    <property type="molecule type" value="Transcribed_RNA"/>
</dbReference>
<reference evidence="1" key="1">
    <citation type="submission" date="2021-01" db="EMBL/GenBank/DDBJ databases">
        <authorList>
            <person name="Corre E."/>
            <person name="Pelletier E."/>
            <person name="Niang G."/>
            <person name="Scheremetjew M."/>
            <person name="Finn R."/>
            <person name="Kale V."/>
            <person name="Holt S."/>
            <person name="Cochrane G."/>
            <person name="Meng A."/>
            <person name="Brown T."/>
            <person name="Cohen L."/>
        </authorList>
    </citation>
    <scope>NUCLEOTIDE SEQUENCE</scope>
    <source>
        <strain evidence="1">CCMP1723</strain>
    </source>
</reference>
<protein>
    <submittedName>
        <fullName evidence="1">Uncharacterized protein</fullName>
    </submittedName>
</protein>
<name>A0A7S0IJQ0_MICPS</name>
<gene>
    <name evidence="1" type="ORF">MCOM1403_LOCUS10442</name>
</gene>
<sequence>MSLAFIPSLRPLRITRGGATCRVNKVITADAKKGKGIPKRHAHSGRYHVGYEVSRPDVDMIHDGGDHVVEAHKNQSKGIPRRYATSSRYHVGYEVSRPDVDMIHDKGMHEFVAHAALAVSPPFKPRKSFASSSRYGGSRVRLSSSRAEKKRVDEAKRYAWARRDQEEALKALKSKSTRAASGDVKPARVTKYVGANPHHDKYFDWEKEDQRLNIVNEVIDRHLRDADEECQVNWIHGMFSGGHEEECVRDVDAIMSIVAKHTDLAEAVVVVRELVDRGGSSAANAVRTWCTAHADLPNATALSGMLDDMSKGKSIGTPSN</sequence>